<protein>
    <submittedName>
        <fullName evidence="2">Uncharacterized protein</fullName>
    </submittedName>
</protein>
<reference evidence="2" key="2">
    <citation type="journal article" date="2021" name="PeerJ">
        <title>Extensive microbial diversity within the chicken gut microbiome revealed by metagenomics and culture.</title>
        <authorList>
            <person name="Gilroy R."/>
            <person name="Ravi A."/>
            <person name="Getino M."/>
            <person name="Pursley I."/>
            <person name="Horton D.L."/>
            <person name="Alikhan N.F."/>
            <person name="Baker D."/>
            <person name="Gharbi K."/>
            <person name="Hall N."/>
            <person name="Watson M."/>
            <person name="Adriaenssens E.M."/>
            <person name="Foster-Nyarko E."/>
            <person name="Jarju S."/>
            <person name="Secka A."/>
            <person name="Antonio M."/>
            <person name="Oren A."/>
            <person name="Chaudhuri R.R."/>
            <person name="La Ragione R."/>
            <person name="Hildebrand F."/>
            <person name="Pallen M.J."/>
        </authorList>
    </citation>
    <scope>NUCLEOTIDE SEQUENCE</scope>
    <source>
        <strain evidence="2">ChiGjej1B1-2707</strain>
    </source>
</reference>
<evidence type="ECO:0000256" key="1">
    <source>
        <dbReference type="SAM" id="SignalP"/>
    </source>
</evidence>
<evidence type="ECO:0000313" key="3">
    <source>
        <dbReference type="Proteomes" id="UP000824261"/>
    </source>
</evidence>
<proteinExistence type="predicted"/>
<feature type="signal peptide" evidence="1">
    <location>
        <begin position="1"/>
        <end position="29"/>
    </location>
</feature>
<name>A0A9D1A075_9ACTN</name>
<organism evidence="2 3">
    <name type="scientific">Candidatus Aveggerthella stercoripullorum</name>
    <dbReference type="NCBI Taxonomy" id="2840688"/>
    <lineage>
        <taxon>Bacteria</taxon>
        <taxon>Bacillati</taxon>
        <taxon>Actinomycetota</taxon>
        <taxon>Coriobacteriia</taxon>
        <taxon>Eggerthellales</taxon>
        <taxon>Eggerthellaceae</taxon>
        <taxon>Eggerthellaceae incertae sedis</taxon>
        <taxon>Candidatus Aveggerthella</taxon>
    </lineage>
</organism>
<keyword evidence="1" id="KW-0732">Signal</keyword>
<accession>A0A9D1A075</accession>
<feature type="chain" id="PRO_5039373456" evidence="1">
    <location>
        <begin position="30"/>
        <end position="431"/>
    </location>
</feature>
<dbReference type="Proteomes" id="UP000824261">
    <property type="component" value="Unassembled WGS sequence"/>
</dbReference>
<dbReference type="AlphaFoldDB" id="A0A9D1A075"/>
<evidence type="ECO:0000313" key="2">
    <source>
        <dbReference type="EMBL" id="HIR01405.1"/>
    </source>
</evidence>
<reference evidence="2" key="1">
    <citation type="submission" date="2020-10" db="EMBL/GenBank/DDBJ databases">
        <authorList>
            <person name="Gilroy R."/>
        </authorList>
    </citation>
    <scope>NUCLEOTIDE SEQUENCE</scope>
    <source>
        <strain evidence="2">ChiGjej1B1-2707</strain>
    </source>
</reference>
<sequence>MLCAERWARLAVIALFCAVFLLCAGPASSAAAERVAGRAFVGGSWMVGGQSYFSVTILGHSTVGWCMNRGAAEPLQGWYAFSADRTISGPGGSTDLWLEGSFEPVAYDAQSGMSYTQDIVFMAGTENARWDVTAPAGCTLHVNDRSYPAGTAVSVAPGQRVSLSALDPASLGNAEGVVSLAGSAHADATTVETYRNIVITPPGAWDGVSYAYGLPAGYQRVGVGPITIERPRSATVVLDAAARFSATVRYFVDGEREPCFSERVPAQSTFQPAPAAALAARKPNCTPGLDAWYLDRPCRNLADAFVVSESIDVYGQNLATLSYAPSPASGFQHETIARKDPRPDADLVSLSSTLPSSRIVAWGTQAALARTSTGPLYEHDGDRWRTLRRPDDGWHLAESALDDAIGSVRIEQDLTVYDYWTKSTFDGVLDW</sequence>
<comment type="caution">
    <text evidence="2">The sequence shown here is derived from an EMBL/GenBank/DDBJ whole genome shotgun (WGS) entry which is preliminary data.</text>
</comment>
<dbReference type="EMBL" id="DVGB01000047">
    <property type="protein sequence ID" value="HIR01405.1"/>
    <property type="molecule type" value="Genomic_DNA"/>
</dbReference>
<gene>
    <name evidence="2" type="ORF">IAA69_04000</name>
</gene>